<dbReference type="AlphaFoldDB" id="A0A1G2P8D9"/>
<organism evidence="1 2">
    <name type="scientific">Candidatus Taylorbacteria bacterium RIFCSPLOWO2_12_FULL_47_20</name>
    <dbReference type="NCBI Taxonomy" id="1802335"/>
    <lineage>
        <taxon>Bacteria</taxon>
        <taxon>Candidatus Tayloriibacteriota</taxon>
    </lineage>
</organism>
<reference evidence="1 2" key="1">
    <citation type="journal article" date="2016" name="Nat. Commun.">
        <title>Thousands of microbial genomes shed light on interconnected biogeochemical processes in an aquifer system.</title>
        <authorList>
            <person name="Anantharaman K."/>
            <person name="Brown C.T."/>
            <person name="Hug L.A."/>
            <person name="Sharon I."/>
            <person name="Castelle C.J."/>
            <person name="Probst A.J."/>
            <person name="Thomas B.C."/>
            <person name="Singh A."/>
            <person name="Wilkins M.J."/>
            <person name="Karaoz U."/>
            <person name="Brodie E.L."/>
            <person name="Williams K.H."/>
            <person name="Hubbard S.S."/>
            <person name="Banfield J.F."/>
        </authorList>
    </citation>
    <scope>NUCLEOTIDE SEQUENCE [LARGE SCALE GENOMIC DNA]</scope>
</reference>
<evidence type="ECO:0000313" key="2">
    <source>
        <dbReference type="Proteomes" id="UP000176881"/>
    </source>
</evidence>
<protein>
    <submittedName>
        <fullName evidence="1">Uncharacterized protein</fullName>
    </submittedName>
</protein>
<proteinExistence type="predicted"/>
<accession>A0A1G2P8D9</accession>
<comment type="caution">
    <text evidence="1">The sequence shown here is derived from an EMBL/GenBank/DDBJ whole genome shotgun (WGS) entry which is preliminary data.</text>
</comment>
<dbReference type="Proteomes" id="UP000176881">
    <property type="component" value="Unassembled WGS sequence"/>
</dbReference>
<sequence length="82" mass="9511">MLFHMITLAKIHFLIKGGLWRQEIFCYTDFRSVTLNGHGFSRPFRLMRIESPPGQGLAERIGMSVKKKKILGATRRLILDHE</sequence>
<dbReference type="EMBL" id="MHSN01000021">
    <property type="protein sequence ID" value="OHA44616.1"/>
    <property type="molecule type" value="Genomic_DNA"/>
</dbReference>
<evidence type="ECO:0000313" key="1">
    <source>
        <dbReference type="EMBL" id="OHA44616.1"/>
    </source>
</evidence>
<gene>
    <name evidence="1" type="ORF">A3G59_02950</name>
</gene>
<name>A0A1G2P8D9_9BACT</name>